<dbReference type="SUPFAM" id="SSF52833">
    <property type="entry name" value="Thioredoxin-like"/>
    <property type="match status" value="1"/>
</dbReference>
<evidence type="ECO:0000313" key="3">
    <source>
        <dbReference type="EMBL" id="NHN54289.1"/>
    </source>
</evidence>
<keyword evidence="1" id="KW-0812">Transmembrane</keyword>
<feature type="transmembrane region" description="Helical" evidence="1">
    <location>
        <begin position="21"/>
        <end position="43"/>
    </location>
</feature>
<gene>
    <name evidence="3" type="ORF">G9U51_00630</name>
</gene>
<keyword evidence="1" id="KW-1133">Transmembrane helix</keyword>
<dbReference type="InterPro" id="IPR036249">
    <property type="entry name" value="Thioredoxin-like_sf"/>
</dbReference>
<keyword evidence="1" id="KW-0472">Membrane</keyword>
<organism evidence="3 4">
    <name type="scientific">Metallococcus carri</name>
    <dbReference type="NCBI Taxonomy" id="1656884"/>
    <lineage>
        <taxon>Bacteria</taxon>
        <taxon>Bacillati</taxon>
        <taxon>Actinomycetota</taxon>
        <taxon>Actinomycetes</taxon>
        <taxon>Micrococcales</taxon>
        <taxon>Dermacoccaceae</taxon>
        <taxon>Metallococcus</taxon>
    </lineage>
</organism>
<dbReference type="Proteomes" id="UP000744769">
    <property type="component" value="Unassembled WGS sequence"/>
</dbReference>
<evidence type="ECO:0000259" key="2">
    <source>
        <dbReference type="Pfam" id="PF13462"/>
    </source>
</evidence>
<accession>A0A967E8Y2</accession>
<dbReference type="Gene3D" id="3.40.30.10">
    <property type="entry name" value="Glutaredoxin"/>
    <property type="match status" value="1"/>
</dbReference>
<proteinExistence type="predicted"/>
<name>A0A967E8Y2_9MICO</name>
<dbReference type="RefSeq" id="WP_166191714.1">
    <property type="nucleotide sequence ID" value="NZ_JAAOIV010000001.1"/>
</dbReference>
<protein>
    <submittedName>
        <fullName evidence="3">Thioredoxin domain-containing protein</fullName>
    </submittedName>
</protein>
<evidence type="ECO:0000256" key="1">
    <source>
        <dbReference type="SAM" id="Phobius"/>
    </source>
</evidence>
<dbReference type="Pfam" id="PF13462">
    <property type="entry name" value="Thioredoxin_4"/>
    <property type="match status" value="1"/>
</dbReference>
<dbReference type="AlphaFoldDB" id="A0A967E8Y2"/>
<dbReference type="CDD" id="cd02972">
    <property type="entry name" value="DsbA_family"/>
    <property type="match status" value="1"/>
</dbReference>
<feature type="domain" description="Thioredoxin-like fold" evidence="2">
    <location>
        <begin position="75"/>
        <end position="232"/>
    </location>
</feature>
<comment type="caution">
    <text evidence="3">The sequence shown here is derived from an EMBL/GenBank/DDBJ whole genome shotgun (WGS) entry which is preliminary data.</text>
</comment>
<evidence type="ECO:0000313" key="4">
    <source>
        <dbReference type="Proteomes" id="UP000744769"/>
    </source>
</evidence>
<reference evidence="3" key="1">
    <citation type="submission" date="2020-03" db="EMBL/GenBank/DDBJ databases">
        <title>Draft sequencing of Calidifontibacter sp. DB0510.</title>
        <authorList>
            <person name="Kim D.-U."/>
        </authorList>
    </citation>
    <scope>NUCLEOTIDE SEQUENCE</scope>
    <source>
        <strain evidence="3">DB0510</strain>
    </source>
</reference>
<keyword evidence="4" id="KW-1185">Reference proteome</keyword>
<dbReference type="EMBL" id="JAAOIV010000001">
    <property type="protein sequence ID" value="NHN54289.1"/>
    <property type="molecule type" value="Genomic_DNA"/>
</dbReference>
<sequence>MPRPDASAKLAQAKPKDRSGLRNAIIAAIAVIAVVGIVVAIFATRGSGNTAADGPKGSNPGGKGVVAYPGKAAEGAPVVDLYEDFQCPICKQLETTNGSAIDAAAKAGKIKLVYHMMSFLDDNLRNDGSKIAANASFCASDAGKFPQFHKAAFAAQRPEEQAQQGDTFSVNEVKGYASKMGLSGSALTTYQQCVSSDKYSKYVTATQTQSSKDGVNGTPTLKINGQALDQNQMGGLLNDPGSFDGILAQYAK</sequence>
<dbReference type="InterPro" id="IPR012336">
    <property type="entry name" value="Thioredoxin-like_fold"/>
</dbReference>